<reference evidence="3" key="1">
    <citation type="submission" date="2022-01" db="EMBL/GenBank/DDBJ databases">
        <title>Comparative genomics reveals a dynamic genome evolution in the ectomycorrhizal milk-cap (Lactarius) mushrooms.</title>
        <authorList>
            <consortium name="DOE Joint Genome Institute"/>
            <person name="Lebreton A."/>
            <person name="Tang N."/>
            <person name="Kuo A."/>
            <person name="LaButti K."/>
            <person name="Drula E."/>
            <person name="Barry K."/>
            <person name="Clum A."/>
            <person name="Lipzen A."/>
            <person name="Mousain D."/>
            <person name="Ng V."/>
            <person name="Wang R."/>
            <person name="Wang X."/>
            <person name="Dai Y."/>
            <person name="Henrissat B."/>
            <person name="Grigoriev I.V."/>
            <person name="Guerin-Laguette A."/>
            <person name="Yu F."/>
            <person name="Martin F.M."/>
        </authorList>
    </citation>
    <scope>NUCLEOTIDE SEQUENCE</scope>
    <source>
        <strain evidence="3">QP</strain>
    </source>
</reference>
<feature type="transmembrane region" description="Helical" evidence="1">
    <location>
        <begin position="204"/>
        <end position="228"/>
    </location>
</feature>
<keyword evidence="4" id="KW-1185">Reference proteome</keyword>
<feature type="transmembrane region" description="Helical" evidence="1">
    <location>
        <begin position="57"/>
        <end position="81"/>
    </location>
</feature>
<keyword evidence="1" id="KW-0472">Membrane</keyword>
<feature type="transmembrane region" description="Helical" evidence="1">
    <location>
        <begin position="20"/>
        <end position="45"/>
    </location>
</feature>
<feature type="transmembrane region" description="Helical" evidence="1">
    <location>
        <begin position="129"/>
        <end position="149"/>
    </location>
</feature>
<dbReference type="EMBL" id="JAKELL010000039">
    <property type="protein sequence ID" value="KAH8989100.1"/>
    <property type="molecule type" value="Genomic_DNA"/>
</dbReference>
<organism evidence="3 4">
    <name type="scientific">Lactarius akahatsu</name>
    <dbReference type="NCBI Taxonomy" id="416441"/>
    <lineage>
        <taxon>Eukaryota</taxon>
        <taxon>Fungi</taxon>
        <taxon>Dikarya</taxon>
        <taxon>Basidiomycota</taxon>
        <taxon>Agaricomycotina</taxon>
        <taxon>Agaricomycetes</taxon>
        <taxon>Russulales</taxon>
        <taxon>Russulaceae</taxon>
        <taxon>Lactarius</taxon>
    </lineage>
</organism>
<dbReference type="Pfam" id="PF20152">
    <property type="entry name" value="DUF6534"/>
    <property type="match status" value="1"/>
</dbReference>
<protein>
    <recommendedName>
        <fullName evidence="2">DUF6534 domain-containing protein</fullName>
    </recommendedName>
</protein>
<name>A0AAD4LHY6_9AGAM</name>
<keyword evidence="1" id="KW-0812">Transmembrane</keyword>
<keyword evidence="1" id="KW-1133">Transmembrane helix</keyword>
<evidence type="ECO:0000256" key="1">
    <source>
        <dbReference type="SAM" id="Phobius"/>
    </source>
</evidence>
<proteinExistence type="predicted"/>
<dbReference type="Proteomes" id="UP001201163">
    <property type="component" value="Unassembled WGS sequence"/>
</dbReference>
<evidence type="ECO:0000259" key="2">
    <source>
        <dbReference type="Pfam" id="PF20152"/>
    </source>
</evidence>
<comment type="caution">
    <text evidence="3">The sequence shown here is derived from an EMBL/GenBank/DDBJ whole genome shotgun (WGS) entry which is preliminary data.</text>
</comment>
<accession>A0AAD4LHY6</accession>
<dbReference type="InterPro" id="IPR045339">
    <property type="entry name" value="DUF6534"/>
</dbReference>
<dbReference type="PANTHER" id="PTHR40465:SF1">
    <property type="entry name" value="DUF6534 DOMAIN-CONTAINING PROTEIN"/>
    <property type="match status" value="1"/>
</dbReference>
<dbReference type="PANTHER" id="PTHR40465">
    <property type="entry name" value="CHROMOSOME 1, WHOLE GENOME SHOTGUN SEQUENCE"/>
    <property type="match status" value="1"/>
</dbReference>
<evidence type="ECO:0000313" key="3">
    <source>
        <dbReference type="EMBL" id="KAH8989100.1"/>
    </source>
</evidence>
<evidence type="ECO:0000313" key="4">
    <source>
        <dbReference type="Proteomes" id="UP001201163"/>
    </source>
</evidence>
<feature type="transmembrane region" description="Helical" evidence="1">
    <location>
        <begin position="96"/>
        <end position="117"/>
    </location>
</feature>
<feature type="domain" description="DUF6534" evidence="2">
    <location>
        <begin position="179"/>
        <end position="244"/>
    </location>
</feature>
<dbReference type="AlphaFoldDB" id="A0AAD4LHY6"/>
<sequence>MAQVLSPSGVPTGHLFGNTIGAVVLGWGISSLIFGMFCIQVWTYYQRYPNDHWSYKVLVLALWALEALHQIFVGHIVWFYLVENFGSSLVFLKPPVWTLSAQTLLGSLIGTIVKICFGMRVWKFSRGNYLVTGLIISMAVAQFATAIVYTLRTFHLTVAQADQIKGSQTIGSVALSLGMVTDVFTAASLSYFLHKMRTGFKSVFSAAVLASYNLMPLNLIYIALYFVLSKLFANSCVGTLNTRRFIQGRGTDREEPTIPTFLMVANTLPAPLERTLEKRNAPQYAQGW</sequence>
<feature type="transmembrane region" description="Helical" evidence="1">
    <location>
        <begin position="169"/>
        <end position="192"/>
    </location>
</feature>
<gene>
    <name evidence="3" type="ORF">EDB92DRAFT_1817259</name>
</gene>